<name>A0A2S7IP08_9BACT</name>
<proteinExistence type="predicted"/>
<keyword evidence="2" id="KW-1133">Transmembrane helix</keyword>
<dbReference type="AlphaFoldDB" id="A0A2S7IP08"/>
<dbReference type="Proteomes" id="UP000239590">
    <property type="component" value="Unassembled WGS sequence"/>
</dbReference>
<evidence type="ECO:0000256" key="1">
    <source>
        <dbReference type="SAM" id="MobiDB-lite"/>
    </source>
</evidence>
<gene>
    <name evidence="3" type="ORF">C5O19_06515</name>
</gene>
<dbReference type="OrthoDB" id="958395at2"/>
<dbReference type="RefSeq" id="WP_104710686.1">
    <property type="nucleotide sequence ID" value="NZ_PTRA01000001.1"/>
</dbReference>
<keyword evidence="2" id="KW-0472">Membrane</keyword>
<keyword evidence="2" id="KW-0812">Transmembrane</keyword>
<organism evidence="3 4">
    <name type="scientific">Siphonobacter curvatus</name>
    <dbReference type="NCBI Taxonomy" id="2094562"/>
    <lineage>
        <taxon>Bacteria</taxon>
        <taxon>Pseudomonadati</taxon>
        <taxon>Bacteroidota</taxon>
        <taxon>Cytophagia</taxon>
        <taxon>Cytophagales</taxon>
        <taxon>Cytophagaceae</taxon>
        <taxon>Siphonobacter</taxon>
    </lineage>
</organism>
<keyword evidence="4" id="KW-1185">Reference proteome</keyword>
<sequence>MSNTPQENPYYRPVHRERAKLKIPGFGGGSTSGSGKRTREKRSDTDIYVKLLPLIIVAIVGYGIYDTLAAFKGKKRNLIDDPQTIQEMTWKQEKVFKKYADLSPRSQHYYLVIGQEGHTKTIDFGREKTEFWDKVDPFNHLTKAPGSLNVSIDAYDNSRDQVVTMKFE</sequence>
<protein>
    <submittedName>
        <fullName evidence="3">Uncharacterized protein</fullName>
    </submittedName>
</protein>
<dbReference type="EMBL" id="PTRA01000001">
    <property type="protein sequence ID" value="PQA59300.1"/>
    <property type="molecule type" value="Genomic_DNA"/>
</dbReference>
<reference evidence="4" key="1">
    <citation type="submission" date="2018-02" db="EMBL/GenBank/DDBJ databases">
        <title>Genome sequencing of Solimonas sp. HR-BB.</title>
        <authorList>
            <person name="Lee Y."/>
            <person name="Jeon C.O."/>
        </authorList>
    </citation>
    <scope>NUCLEOTIDE SEQUENCE [LARGE SCALE GENOMIC DNA]</scope>
    <source>
        <strain evidence="4">HR-U</strain>
    </source>
</reference>
<evidence type="ECO:0000313" key="3">
    <source>
        <dbReference type="EMBL" id="PQA59300.1"/>
    </source>
</evidence>
<evidence type="ECO:0000313" key="4">
    <source>
        <dbReference type="Proteomes" id="UP000239590"/>
    </source>
</evidence>
<feature type="region of interest" description="Disordered" evidence="1">
    <location>
        <begin position="1"/>
        <end position="40"/>
    </location>
</feature>
<accession>A0A2S7IP08</accession>
<feature type="transmembrane region" description="Helical" evidence="2">
    <location>
        <begin position="47"/>
        <end position="65"/>
    </location>
</feature>
<comment type="caution">
    <text evidence="3">The sequence shown here is derived from an EMBL/GenBank/DDBJ whole genome shotgun (WGS) entry which is preliminary data.</text>
</comment>
<evidence type="ECO:0000256" key="2">
    <source>
        <dbReference type="SAM" id="Phobius"/>
    </source>
</evidence>